<reference evidence="2 3" key="1">
    <citation type="submission" date="2018-08" db="EMBL/GenBank/DDBJ databases">
        <title>A genome reference for cultivated species of the human gut microbiota.</title>
        <authorList>
            <person name="Zou Y."/>
            <person name="Xue W."/>
            <person name="Luo G."/>
        </authorList>
    </citation>
    <scope>NUCLEOTIDE SEQUENCE [LARGE SCALE GENOMIC DNA]</scope>
    <source>
        <strain evidence="2 3">AM42-38</strain>
    </source>
</reference>
<dbReference type="AlphaFoldDB" id="A0A413T3E6"/>
<comment type="caution">
    <text evidence="2">The sequence shown here is derived from an EMBL/GenBank/DDBJ whole genome shotgun (WGS) entry which is preliminary data.</text>
</comment>
<name>A0A413T3E6_9BACT</name>
<dbReference type="InterPro" id="IPR027853">
    <property type="entry name" value="DUF4492"/>
</dbReference>
<feature type="transmembrane region" description="Helical" evidence="1">
    <location>
        <begin position="26"/>
        <end position="50"/>
    </location>
</feature>
<sequence>MIKKNIISIYTFYLDGFRGMTIGRTLWVLILIKLFLMFFVLKLFFFPSFLKGKDQMEKQEYVGSELIERADRNLED</sequence>
<keyword evidence="1" id="KW-0812">Transmembrane</keyword>
<dbReference type="RefSeq" id="WP_118399963.1">
    <property type="nucleotide sequence ID" value="NZ_CABJGD010000004.1"/>
</dbReference>
<dbReference type="EMBL" id="QSFT01000004">
    <property type="protein sequence ID" value="RHA77957.1"/>
    <property type="molecule type" value="Genomic_DNA"/>
</dbReference>
<keyword evidence="1" id="KW-1133">Transmembrane helix</keyword>
<dbReference type="Proteomes" id="UP000283855">
    <property type="component" value="Unassembled WGS sequence"/>
</dbReference>
<evidence type="ECO:0000313" key="3">
    <source>
        <dbReference type="Proteomes" id="UP000283855"/>
    </source>
</evidence>
<keyword evidence="1" id="KW-0472">Membrane</keyword>
<evidence type="ECO:0000256" key="1">
    <source>
        <dbReference type="SAM" id="Phobius"/>
    </source>
</evidence>
<dbReference type="Pfam" id="PF14899">
    <property type="entry name" value="DUF4492"/>
    <property type="match status" value="1"/>
</dbReference>
<evidence type="ECO:0000313" key="2">
    <source>
        <dbReference type="EMBL" id="RHA77957.1"/>
    </source>
</evidence>
<organism evidence="2 3">
    <name type="scientific">Phocaeicola coprophilus</name>
    <dbReference type="NCBI Taxonomy" id="387090"/>
    <lineage>
        <taxon>Bacteria</taxon>
        <taxon>Pseudomonadati</taxon>
        <taxon>Bacteroidota</taxon>
        <taxon>Bacteroidia</taxon>
        <taxon>Bacteroidales</taxon>
        <taxon>Bacteroidaceae</taxon>
        <taxon>Phocaeicola</taxon>
    </lineage>
</organism>
<accession>A0A413T3E6</accession>
<gene>
    <name evidence="2" type="ORF">DW921_02855</name>
</gene>
<proteinExistence type="predicted"/>
<protein>
    <submittedName>
        <fullName evidence="2">DUF4492 domain-containing protein</fullName>
    </submittedName>
</protein>